<evidence type="ECO:0000313" key="2">
    <source>
        <dbReference type="Proteomes" id="UP000001400"/>
    </source>
</evidence>
<dbReference type="AlphaFoldDB" id="B5IDJ7"/>
<protein>
    <submittedName>
        <fullName evidence="1">Uncharacterized protein</fullName>
    </submittedName>
</protein>
<evidence type="ECO:0000313" key="1">
    <source>
        <dbReference type="EMBL" id="ADD08071.1"/>
    </source>
</evidence>
<proteinExistence type="predicted"/>
<dbReference type="GeneID" id="8827201"/>
<dbReference type="EMBL" id="CP001941">
    <property type="protein sequence ID" value="ADD08071.1"/>
    <property type="molecule type" value="Genomic_DNA"/>
</dbReference>
<accession>B5IDJ7</accession>
<organism evidence="1 2">
    <name type="scientific">Aciduliprofundum boonei (strain DSM 19572 / T469)</name>
    <dbReference type="NCBI Taxonomy" id="439481"/>
    <lineage>
        <taxon>Archaea</taxon>
        <taxon>Methanobacteriati</taxon>
        <taxon>Thermoplasmatota</taxon>
        <taxon>DHVE2 group</taxon>
        <taxon>Candidatus Aciduliprofundum</taxon>
    </lineage>
</organism>
<dbReference type="HOGENOM" id="CLU_1880929_0_0_2"/>
<gene>
    <name evidence="1" type="ordered locus">Aboo_0259</name>
</gene>
<reference evidence="1" key="1">
    <citation type="submission" date="2010-02" db="EMBL/GenBank/DDBJ databases">
        <title>Complete sequence of Aciduliprofundum boonei T469.</title>
        <authorList>
            <consortium name="US DOE Joint Genome Institute"/>
            <person name="Lucas S."/>
            <person name="Copeland A."/>
            <person name="Lapidus A."/>
            <person name="Cheng J.-F."/>
            <person name="Bruce D."/>
            <person name="Goodwin L."/>
            <person name="Pitluck S."/>
            <person name="Saunders E."/>
            <person name="Detter J.C."/>
            <person name="Han C."/>
            <person name="Tapia R."/>
            <person name="Land M."/>
            <person name="Hauser L."/>
            <person name="Kyrpides N."/>
            <person name="Mikhailova N."/>
            <person name="Flores G."/>
            <person name="Reysenbach A.-L."/>
            <person name="Woyke T."/>
        </authorList>
    </citation>
    <scope>NUCLEOTIDE SEQUENCE</scope>
    <source>
        <strain evidence="1">T469</strain>
    </source>
</reference>
<dbReference type="RefSeq" id="WP_008084484.1">
    <property type="nucleotide sequence ID" value="NC_013926.1"/>
</dbReference>
<dbReference type="STRING" id="439481.Aboo_0259"/>
<dbReference type="KEGG" id="abi:Aboo_0259"/>
<dbReference type="Proteomes" id="UP000001400">
    <property type="component" value="Chromosome"/>
</dbReference>
<sequence length="135" mass="16063">MEEDHSEIEELVNEGYIYVRYPKSVNNRVYLYLINPENGDKKSMSVEIESKDELRYFRKTLPKLMRKVSGISYYTGAKKRKKEAHDGIIESMFRENLEFIMKTILRRDEFLNPSQKIWALLLFCFLPPNCISLQT</sequence>
<keyword evidence="2" id="KW-1185">Reference proteome</keyword>
<name>B5IDJ7_ACIB4</name>